<reference evidence="4 6" key="1">
    <citation type="submission" date="2018-09" db="EMBL/GenBank/DDBJ databases">
        <title>Genomic investigation of the strawberry pathogen Phytophthora fragariae indicates pathogenicity is determined by transcriptional variation in three key races.</title>
        <authorList>
            <person name="Adams T.M."/>
            <person name="Armitage A.D."/>
            <person name="Sobczyk M.K."/>
            <person name="Bates H.J."/>
            <person name="Dunwell J.M."/>
            <person name="Nellist C.F."/>
            <person name="Harrison R.J."/>
        </authorList>
    </citation>
    <scope>NUCLEOTIDE SEQUENCE [LARGE SCALE GENOMIC DNA]</scope>
    <source>
        <strain evidence="2 4">SCRP249</strain>
        <strain evidence="1 6">SCRP324</strain>
        <strain evidence="3 5">SCRP333</strain>
    </source>
</reference>
<dbReference type="Proteomes" id="UP000434957">
    <property type="component" value="Unassembled WGS sequence"/>
</dbReference>
<comment type="caution">
    <text evidence="2">The sequence shown here is derived from an EMBL/GenBank/DDBJ whole genome shotgun (WGS) entry which is preliminary data.</text>
</comment>
<dbReference type="OrthoDB" id="10292179at2759"/>
<keyword evidence="5" id="KW-1185">Reference proteome</keyword>
<evidence type="ECO:0000313" key="1">
    <source>
        <dbReference type="EMBL" id="KAE9019727.1"/>
    </source>
</evidence>
<dbReference type="AlphaFoldDB" id="A0A6A3NJE8"/>
<organism evidence="2 4">
    <name type="scientific">Phytophthora rubi</name>
    <dbReference type="NCBI Taxonomy" id="129364"/>
    <lineage>
        <taxon>Eukaryota</taxon>
        <taxon>Sar</taxon>
        <taxon>Stramenopiles</taxon>
        <taxon>Oomycota</taxon>
        <taxon>Peronosporomycetes</taxon>
        <taxon>Peronosporales</taxon>
        <taxon>Peronosporaceae</taxon>
        <taxon>Phytophthora</taxon>
    </lineage>
</organism>
<name>A0A6A3NJE8_9STRA</name>
<evidence type="ECO:0000313" key="3">
    <source>
        <dbReference type="EMBL" id="KAE9302184.1"/>
    </source>
</evidence>
<evidence type="ECO:0000313" key="2">
    <source>
        <dbReference type="EMBL" id="KAE9040517.1"/>
    </source>
</evidence>
<gene>
    <name evidence="2" type="ORF">PR001_g7019</name>
    <name evidence="1" type="ORF">PR002_g12718</name>
    <name evidence="3" type="ORF">PR003_g22334</name>
</gene>
<protein>
    <submittedName>
        <fullName evidence="2">Uncharacterized protein</fullName>
    </submittedName>
</protein>
<dbReference type="EMBL" id="QXFT01002198">
    <property type="protein sequence ID" value="KAE9302184.1"/>
    <property type="molecule type" value="Genomic_DNA"/>
</dbReference>
<dbReference type="EMBL" id="QXFU01000813">
    <property type="protein sequence ID" value="KAE9019727.1"/>
    <property type="molecule type" value="Genomic_DNA"/>
</dbReference>
<evidence type="ECO:0000313" key="6">
    <source>
        <dbReference type="Proteomes" id="UP000435112"/>
    </source>
</evidence>
<dbReference type="EMBL" id="QXFV01000342">
    <property type="protein sequence ID" value="KAE9040517.1"/>
    <property type="molecule type" value="Genomic_DNA"/>
</dbReference>
<dbReference type="Proteomes" id="UP000435112">
    <property type="component" value="Unassembled WGS sequence"/>
</dbReference>
<evidence type="ECO:0000313" key="5">
    <source>
        <dbReference type="Proteomes" id="UP000434957"/>
    </source>
</evidence>
<dbReference type="Proteomes" id="UP000429607">
    <property type="component" value="Unassembled WGS sequence"/>
</dbReference>
<sequence>MAGFCWLVAVIHSPELSTTSRRSSWVQSARGADRIGARCCRRVTRLGRQMAAPPRLKNRLTGTGAGVGFVVV</sequence>
<evidence type="ECO:0000313" key="4">
    <source>
        <dbReference type="Proteomes" id="UP000429607"/>
    </source>
</evidence>
<accession>A0A6A3NJE8</accession>
<proteinExistence type="predicted"/>